<dbReference type="AlphaFoldDB" id="A0A834N2B9"/>
<organism evidence="2 3">
    <name type="scientific">Vespula germanica</name>
    <name type="common">German yellow jacket</name>
    <name type="synonym">Paravespula germanica</name>
    <dbReference type="NCBI Taxonomy" id="30212"/>
    <lineage>
        <taxon>Eukaryota</taxon>
        <taxon>Metazoa</taxon>
        <taxon>Ecdysozoa</taxon>
        <taxon>Arthropoda</taxon>
        <taxon>Hexapoda</taxon>
        <taxon>Insecta</taxon>
        <taxon>Pterygota</taxon>
        <taxon>Neoptera</taxon>
        <taxon>Endopterygota</taxon>
        <taxon>Hymenoptera</taxon>
        <taxon>Apocrita</taxon>
        <taxon>Aculeata</taxon>
        <taxon>Vespoidea</taxon>
        <taxon>Vespidae</taxon>
        <taxon>Vespinae</taxon>
        <taxon>Vespula</taxon>
    </lineage>
</organism>
<name>A0A834N2B9_VESGE</name>
<dbReference type="Pfam" id="PF22838">
    <property type="entry name" value="COMMD8_HN"/>
    <property type="match status" value="1"/>
</dbReference>
<feature type="domain" description="COMM" evidence="1">
    <location>
        <begin position="118"/>
        <end position="179"/>
    </location>
</feature>
<dbReference type="Proteomes" id="UP000617340">
    <property type="component" value="Unassembled WGS sequence"/>
</dbReference>
<accession>A0A834N2B9</accession>
<sequence length="179" mass="20936">MDIIQSLYSNLIDEDKADVLKELLHACVDEICGHPGPSYHKFMNRMNCSKEAYEDIYKLIIMLLRNPACLYLVEEKMPPEYHDLPESIQKDILNCLKVRQEQLTHALLMEHSKQKLLTLVDFDWRLKLVMGTSKMASLREPLLQLDFIVEEKGTRRIIDVEMNKDELDTLITTMETIIQ</sequence>
<evidence type="ECO:0000313" key="2">
    <source>
        <dbReference type="EMBL" id="KAF7391638.1"/>
    </source>
</evidence>
<comment type="caution">
    <text evidence="2">The sequence shown here is derived from an EMBL/GenBank/DDBJ whole genome shotgun (WGS) entry which is preliminary data.</text>
</comment>
<proteinExistence type="predicted"/>
<keyword evidence="3" id="KW-1185">Reference proteome</keyword>
<evidence type="ECO:0000259" key="1">
    <source>
        <dbReference type="PROSITE" id="PS51269"/>
    </source>
</evidence>
<protein>
    <recommendedName>
        <fullName evidence="1">COMM domain-containing protein</fullName>
    </recommendedName>
</protein>
<dbReference type="InterPro" id="IPR017920">
    <property type="entry name" value="COMM"/>
</dbReference>
<gene>
    <name evidence="2" type="ORF">HZH68_011181</name>
</gene>
<dbReference type="Pfam" id="PF07258">
    <property type="entry name" value="COMM_domain"/>
    <property type="match status" value="1"/>
</dbReference>
<dbReference type="EMBL" id="JACSDZ010000011">
    <property type="protein sequence ID" value="KAF7391638.1"/>
    <property type="molecule type" value="Genomic_DNA"/>
</dbReference>
<dbReference type="PROSITE" id="PS51269">
    <property type="entry name" value="COMM"/>
    <property type="match status" value="1"/>
</dbReference>
<dbReference type="InterPro" id="IPR055184">
    <property type="entry name" value="COMMD8_HN"/>
</dbReference>
<evidence type="ECO:0000313" key="3">
    <source>
        <dbReference type="Proteomes" id="UP000617340"/>
    </source>
</evidence>
<reference evidence="2" key="1">
    <citation type="journal article" date="2020" name="G3 (Bethesda)">
        <title>High-Quality Assemblies for Three Invasive Social Wasps from the &lt;i&gt;Vespula&lt;/i&gt; Genus.</title>
        <authorList>
            <person name="Harrop T.W.R."/>
            <person name="Guhlin J."/>
            <person name="McLaughlin G.M."/>
            <person name="Permina E."/>
            <person name="Stockwell P."/>
            <person name="Gilligan J."/>
            <person name="Le Lec M.F."/>
            <person name="Gruber M.A.M."/>
            <person name="Quinn O."/>
            <person name="Lovegrove M."/>
            <person name="Duncan E.J."/>
            <person name="Remnant E.J."/>
            <person name="Van Eeckhoven J."/>
            <person name="Graham B."/>
            <person name="Knapp R.A."/>
            <person name="Langford K.W."/>
            <person name="Kronenberg Z."/>
            <person name="Press M.O."/>
            <person name="Eacker S.M."/>
            <person name="Wilson-Rankin E.E."/>
            <person name="Purcell J."/>
            <person name="Lester P.J."/>
            <person name="Dearden P.K."/>
        </authorList>
    </citation>
    <scope>NUCLEOTIDE SEQUENCE</scope>
    <source>
        <strain evidence="2">Linc-1</strain>
    </source>
</reference>